<name>A0A0F9HJ48_9ZZZZ</name>
<accession>A0A0F9HJ48</accession>
<gene>
    <name evidence="1" type="ORF">LCGC14_2057600</name>
</gene>
<dbReference type="EMBL" id="LAZR01024426">
    <property type="protein sequence ID" value="KKL75167.1"/>
    <property type="molecule type" value="Genomic_DNA"/>
</dbReference>
<reference evidence="1" key="1">
    <citation type="journal article" date="2015" name="Nature">
        <title>Complex archaea that bridge the gap between prokaryotes and eukaryotes.</title>
        <authorList>
            <person name="Spang A."/>
            <person name="Saw J.H."/>
            <person name="Jorgensen S.L."/>
            <person name="Zaremba-Niedzwiedzka K."/>
            <person name="Martijn J."/>
            <person name="Lind A.E."/>
            <person name="van Eijk R."/>
            <person name="Schleper C."/>
            <person name="Guy L."/>
            <person name="Ettema T.J."/>
        </authorList>
    </citation>
    <scope>NUCLEOTIDE SEQUENCE</scope>
</reference>
<evidence type="ECO:0008006" key="2">
    <source>
        <dbReference type="Google" id="ProtNLM"/>
    </source>
</evidence>
<protein>
    <recommendedName>
        <fullName evidence="2">Large polyvalent protein associated domain-containing protein</fullName>
    </recommendedName>
</protein>
<feature type="non-terminal residue" evidence="1">
    <location>
        <position position="1"/>
    </location>
</feature>
<dbReference type="AlphaFoldDB" id="A0A0F9HJ48"/>
<proteinExistence type="predicted"/>
<evidence type="ECO:0000313" key="1">
    <source>
        <dbReference type="EMBL" id="KKL75167.1"/>
    </source>
</evidence>
<sequence length="693" mass="77369">NMAGTEALFKRLNDGIEGVWGQSADIGGVGNEAVFKAYLGDASGRIAEARLMADGVAQAARDFTLLAYPAKKNMDLAFAYVYPYQFWYSRTYAHWLQRMVHQPYLVSGYSRYRSTLEKIHAGAPEWWKYNVNSGETLGLFKDNPLFFNLESVINPLNGLTGVDFNDQDKVTGWATNMLQELGKFGPSTFTGFSLAAAVASKLRGEELAASKWGGRLIPQTATLRSVAALFGADVEVDPAIHFFSGGLGPYERRRVGRTLAGMGDNGLYSEADIIDAGFRQSGPIWDEAVLRQSQTRAPGQLTSATLGVGFRPRTQTDLAIDAFDQSHRRFWAMSDAMTPAEIRNGLNALRQKYPFMDTVLLSRKGGLDRDRAFAYNVLSRIPPAQSNDFAKLVGVDPRLLNKFYDTKGHIDEWPESDREKFMAGMLDLSMVLDMPPQVTRDEWVNARNAYSSMLDEQKRLFGPDVRDQIDAYFASFDDTQEGRDRSNQMLKLNPTLEAAMDWQDQTVINSPVLASYYANLQKVQKYYDGLMYDAIEKELGEDIWDKWAIYWALEGVSKKAQRDFWKANPELDRYGDLKDAWKPIATQHAIRVGRLLPEGTGASQRQMEDELGLGAQDVAANFPDVSRGQISIEQWQQAMGGPSFNLVMDFLLNDEDMPLSVEKKLDEMAQRMGLGDASDLIAAISTSLPATGQ</sequence>
<comment type="caution">
    <text evidence="1">The sequence shown here is derived from an EMBL/GenBank/DDBJ whole genome shotgun (WGS) entry which is preliminary data.</text>
</comment>
<organism evidence="1">
    <name type="scientific">marine sediment metagenome</name>
    <dbReference type="NCBI Taxonomy" id="412755"/>
    <lineage>
        <taxon>unclassified sequences</taxon>
        <taxon>metagenomes</taxon>
        <taxon>ecological metagenomes</taxon>
    </lineage>
</organism>